<feature type="modified residue" description="4-aspartylphosphate" evidence="1">
    <location>
        <position position="52"/>
    </location>
</feature>
<dbReference type="RefSeq" id="WP_169075430.1">
    <property type="nucleotide sequence ID" value="NZ_JABBXH010000003.1"/>
</dbReference>
<dbReference type="AlphaFoldDB" id="A0A7Y0LDF0"/>
<dbReference type="PANTHER" id="PTHR45228">
    <property type="entry name" value="CYCLIC DI-GMP PHOSPHODIESTERASE TM_0186-RELATED"/>
    <property type="match status" value="1"/>
</dbReference>
<dbReference type="EMBL" id="JABBXH010000003">
    <property type="protein sequence ID" value="NMP32112.1"/>
    <property type="molecule type" value="Genomic_DNA"/>
</dbReference>
<dbReference type="InterPro" id="IPR052020">
    <property type="entry name" value="Cyclic_di-GMP/3'3'-cGAMP_PDE"/>
</dbReference>
<evidence type="ECO:0000313" key="4">
    <source>
        <dbReference type="EMBL" id="NMP32112.1"/>
    </source>
</evidence>
<reference evidence="4 5" key="1">
    <citation type="submission" date="2020-04" db="EMBL/GenBank/DDBJ databases">
        <title>Thalassotalea sp. M1531, isolated from the surface of marine red alga.</title>
        <authorList>
            <person name="Pang L."/>
            <person name="Lu D.-C."/>
        </authorList>
    </citation>
    <scope>NUCLEOTIDE SEQUENCE [LARGE SCALE GENOMIC DNA]</scope>
    <source>
        <strain evidence="4 5">M1531</strain>
    </source>
</reference>
<dbReference type="SMART" id="SM00448">
    <property type="entry name" value="REC"/>
    <property type="match status" value="1"/>
</dbReference>
<feature type="domain" description="Response regulatory" evidence="3">
    <location>
        <begin position="4"/>
        <end position="118"/>
    </location>
</feature>
<feature type="coiled-coil region" evidence="2">
    <location>
        <begin position="111"/>
        <end position="151"/>
    </location>
</feature>
<dbReference type="GO" id="GO:0000160">
    <property type="term" value="P:phosphorelay signal transduction system"/>
    <property type="evidence" value="ECO:0007669"/>
    <property type="project" value="InterPro"/>
</dbReference>
<evidence type="ECO:0000313" key="5">
    <source>
        <dbReference type="Proteomes" id="UP000568664"/>
    </source>
</evidence>
<comment type="caution">
    <text evidence="4">The sequence shown here is derived from an EMBL/GenBank/DDBJ whole genome shotgun (WGS) entry which is preliminary data.</text>
</comment>
<organism evidence="4 5">
    <name type="scientific">Thalassotalea algicola</name>
    <dbReference type="NCBI Taxonomy" id="2716224"/>
    <lineage>
        <taxon>Bacteria</taxon>
        <taxon>Pseudomonadati</taxon>
        <taxon>Pseudomonadota</taxon>
        <taxon>Gammaproteobacteria</taxon>
        <taxon>Alteromonadales</taxon>
        <taxon>Colwelliaceae</taxon>
        <taxon>Thalassotalea</taxon>
    </lineage>
</organism>
<keyword evidence="5" id="KW-1185">Reference proteome</keyword>
<dbReference type="InterPro" id="IPR001789">
    <property type="entry name" value="Sig_transdc_resp-reg_receiver"/>
</dbReference>
<dbReference type="Pfam" id="PF00072">
    <property type="entry name" value="Response_reg"/>
    <property type="match status" value="1"/>
</dbReference>
<dbReference type="Pfam" id="PF13487">
    <property type="entry name" value="HD_5"/>
    <property type="match status" value="1"/>
</dbReference>
<name>A0A7Y0LDF0_9GAMM</name>
<keyword evidence="1" id="KW-0597">Phosphoprotein</keyword>
<dbReference type="Proteomes" id="UP000568664">
    <property type="component" value="Unassembled WGS sequence"/>
</dbReference>
<keyword evidence="2" id="KW-0175">Coiled coil</keyword>
<accession>A0A7Y0LDF0</accession>
<sequence>MKPTILLVDDEQEIVRALKRLLMKNYHVHAFNEPLKALAFFKESPTHIILCDMKMPEMTGVELLKEAFQISPKSRRIVLTGYADAEMAQAAINLGHVHAYLGKPWNNDYLIQTIERLLAELKAENKRLSTIKKLKEKNQYLQNKTDEEQLLNTEMLSNSEEVQQQNERLIGSHNDLVNLSANLISSHTQDNNGHARRIAQQARVLFNRLTTKPEVSTALYLAGLFYRIALTEQEINLSKVPFNDLKPQQQHFWQKLPDLSSEILSEPPMFSASASIVANTYFVWGSKHCQVDELDGLEEKTGAIVDAAKVLSLVVFFDLYISGQIDGESHPPLQAFNNLSRLAKKLFGQSIVNEFEKMICHPSGDNLYEVPKTVSQLKVGEILAQDVFDKLEQCLLTRHTELTEMYIDSLKSLQEETKQKLIIYTHST</sequence>
<dbReference type="CDD" id="cd17569">
    <property type="entry name" value="REC_HupR-like"/>
    <property type="match status" value="1"/>
</dbReference>
<dbReference type="InterPro" id="IPR011006">
    <property type="entry name" value="CheY-like_superfamily"/>
</dbReference>
<evidence type="ECO:0000256" key="2">
    <source>
        <dbReference type="SAM" id="Coils"/>
    </source>
</evidence>
<protein>
    <submittedName>
        <fullName evidence="4">Response regulator</fullName>
    </submittedName>
</protein>
<evidence type="ECO:0000256" key="1">
    <source>
        <dbReference type="PROSITE-ProRule" id="PRU00169"/>
    </source>
</evidence>
<evidence type="ECO:0000259" key="3">
    <source>
        <dbReference type="PROSITE" id="PS50110"/>
    </source>
</evidence>
<gene>
    <name evidence="4" type="ORF">HII17_11080</name>
</gene>
<dbReference type="PROSITE" id="PS50110">
    <property type="entry name" value="RESPONSE_REGULATORY"/>
    <property type="match status" value="1"/>
</dbReference>
<dbReference type="Gene3D" id="1.10.3210.10">
    <property type="entry name" value="Hypothetical protein af1432"/>
    <property type="match status" value="1"/>
</dbReference>
<dbReference type="SUPFAM" id="SSF52172">
    <property type="entry name" value="CheY-like"/>
    <property type="match status" value="1"/>
</dbReference>
<proteinExistence type="predicted"/>
<dbReference type="PANTHER" id="PTHR45228:SF8">
    <property type="entry name" value="TWO-COMPONENT RESPONSE REGULATOR-RELATED"/>
    <property type="match status" value="1"/>
</dbReference>
<dbReference type="Gene3D" id="3.40.50.2300">
    <property type="match status" value="1"/>
</dbReference>